<accession>A0A8S5RTL8</accession>
<protein>
    <submittedName>
        <fullName evidence="2">Myosin-7</fullName>
    </submittedName>
</protein>
<evidence type="ECO:0000256" key="1">
    <source>
        <dbReference type="SAM" id="MobiDB-lite"/>
    </source>
</evidence>
<organism evidence="2">
    <name type="scientific">Caudovirales sp. gcode 4</name>
    <dbReference type="NCBI Taxonomy" id="2838363"/>
    <lineage>
        <taxon>Viruses</taxon>
        <taxon>Duplodnaviria</taxon>
        <taxon>Heunggongvirae</taxon>
        <taxon>Uroviricota</taxon>
        <taxon>Caudoviricetes</taxon>
    </lineage>
</organism>
<proteinExistence type="predicted"/>
<feature type="compositionally biased region" description="Basic and acidic residues" evidence="1">
    <location>
        <begin position="16"/>
        <end position="29"/>
    </location>
</feature>
<sequence>MIATEQSSSVKKPAPKKADQPQAEQKKPEPIPAIAPAPAPQTKKVVQEKELAYWEPKSLDRVKRIVAQYEKDFGKKLSCSLGWVQKDPVHIMRAIARAETSVLAPHTKGAKYNNPWNLHPSVNPSSWVKRDGVSRSPRSEGEVIRSYLDENKWWYDLLYHIDRDYGCNITSKSIKCYLLGCGAQNNGHNNARVNTYFRNLQQYSEI</sequence>
<reference evidence="2" key="1">
    <citation type="journal article" date="2021" name="Proc. Natl. Acad. Sci. U.S.A.">
        <title>A Catalog of Tens of Thousands of Viruses from Human Metagenomes Reveals Hidden Associations with Chronic Diseases.</title>
        <authorList>
            <person name="Tisza M.J."/>
            <person name="Buck C.B."/>
        </authorList>
    </citation>
    <scope>NUCLEOTIDE SEQUENCE</scope>
    <source>
        <strain evidence="2">CtKN96</strain>
    </source>
</reference>
<evidence type="ECO:0000313" key="2">
    <source>
        <dbReference type="EMBL" id="DAE92690.1"/>
    </source>
</evidence>
<feature type="compositionally biased region" description="Polar residues" evidence="1">
    <location>
        <begin position="1"/>
        <end position="10"/>
    </location>
</feature>
<dbReference type="EMBL" id="BK059153">
    <property type="protein sequence ID" value="DAE92690.1"/>
    <property type="molecule type" value="Genomic_DNA"/>
</dbReference>
<feature type="region of interest" description="Disordered" evidence="1">
    <location>
        <begin position="1"/>
        <end position="43"/>
    </location>
</feature>
<feature type="compositionally biased region" description="Pro residues" evidence="1">
    <location>
        <begin position="30"/>
        <end position="39"/>
    </location>
</feature>
<name>A0A8S5RTL8_9CAUD</name>